<name>A0A6P1DZJ0_9GAMM</name>
<evidence type="ECO:0000313" key="1">
    <source>
        <dbReference type="EMBL" id="NEX23727.1"/>
    </source>
</evidence>
<gene>
    <name evidence="1" type="ORF">G3480_26250</name>
</gene>
<organism evidence="1 2">
    <name type="scientific">Thiorhodococcus mannitoliphagus</name>
    <dbReference type="NCBI Taxonomy" id="329406"/>
    <lineage>
        <taxon>Bacteria</taxon>
        <taxon>Pseudomonadati</taxon>
        <taxon>Pseudomonadota</taxon>
        <taxon>Gammaproteobacteria</taxon>
        <taxon>Chromatiales</taxon>
        <taxon>Chromatiaceae</taxon>
        <taxon>Thiorhodococcus</taxon>
    </lineage>
</organism>
<protein>
    <submittedName>
        <fullName evidence="1">Uncharacterized protein</fullName>
    </submittedName>
</protein>
<dbReference type="Proteomes" id="UP000471640">
    <property type="component" value="Unassembled WGS sequence"/>
</dbReference>
<evidence type="ECO:0000313" key="2">
    <source>
        <dbReference type="Proteomes" id="UP000471640"/>
    </source>
</evidence>
<dbReference type="EMBL" id="JAAIJR010000289">
    <property type="protein sequence ID" value="NEX23727.1"/>
    <property type="molecule type" value="Genomic_DNA"/>
</dbReference>
<dbReference type="RefSeq" id="WP_164657139.1">
    <property type="nucleotide sequence ID" value="NZ_JAAIJR010000289.1"/>
</dbReference>
<reference evidence="2" key="1">
    <citation type="journal article" date="2020" name="Microbiol. Resour. Announc.">
        <title>Draft Genome Sequences of Thiorhodococcus mannitoliphagus and Thiorhodococcus minor, Purple Sulfur Photosynthetic Bacteria in the Gammaproteobacterial Family Chromatiaceae.</title>
        <authorList>
            <person name="Aviles F.A."/>
            <person name="Meyer T.E."/>
            <person name="Kyndt J.A."/>
        </authorList>
    </citation>
    <scope>NUCLEOTIDE SEQUENCE [LARGE SCALE GENOMIC DNA]</scope>
    <source>
        <strain evidence="2">DSM 18266</strain>
    </source>
</reference>
<accession>A0A6P1DZJ0</accession>
<sequence>MDQDKPNLFAFATSELSQDAFLAWLLSWADPKYAAFDPPVHQCAARLVQRAGNTHRIKAAWLSR</sequence>
<proteinExistence type="predicted"/>
<dbReference type="AlphaFoldDB" id="A0A6P1DZJ0"/>
<keyword evidence="2" id="KW-1185">Reference proteome</keyword>
<reference evidence="1 2" key="2">
    <citation type="submission" date="2020-02" db="EMBL/GenBank/DDBJ databases">
        <title>Genome sequences of Thiorhodococcus mannitoliphagus and Thiorhodococcus minor, purple sulfur photosynthetic bacteria in the gammaproteobacterial family, Chromatiaceae.</title>
        <authorList>
            <person name="Aviles F.A."/>
            <person name="Meyer T.E."/>
            <person name="Kyndt J.A."/>
        </authorList>
    </citation>
    <scope>NUCLEOTIDE SEQUENCE [LARGE SCALE GENOMIC DNA]</scope>
    <source>
        <strain evidence="1 2">DSM 18266</strain>
    </source>
</reference>
<comment type="caution">
    <text evidence="1">The sequence shown here is derived from an EMBL/GenBank/DDBJ whole genome shotgun (WGS) entry which is preliminary data.</text>
</comment>